<evidence type="ECO:0000313" key="4">
    <source>
        <dbReference type="EMBL" id="KDN69960.1"/>
    </source>
</evidence>
<dbReference type="SMART" id="SM00248">
    <property type="entry name" value="ANK"/>
    <property type="match status" value="3"/>
</dbReference>
<dbReference type="STRING" id="1173701.A0A066XVF6"/>
<dbReference type="PROSITE" id="PS50297">
    <property type="entry name" value="ANK_REP_REGION"/>
    <property type="match status" value="1"/>
</dbReference>
<dbReference type="PANTHER" id="PTHR24173">
    <property type="entry name" value="ANKYRIN REPEAT CONTAINING"/>
    <property type="match status" value="1"/>
</dbReference>
<dbReference type="PROSITE" id="PS50088">
    <property type="entry name" value="ANK_REPEAT"/>
    <property type="match status" value="1"/>
</dbReference>
<comment type="caution">
    <text evidence="4">The sequence shown here is derived from an EMBL/GenBank/DDBJ whole genome shotgun (WGS) entry which is preliminary data.</text>
</comment>
<evidence type="ECO:0000256" key="2">
    <source>
        <dbReference type="ARBA" id="ARBA00023043"/>
    </source>
</evidence>
<keyword evidence="5" id="KW-1185">Reference proteome</keyword>
<dbReference type="Gene3D" id="1.25.40.20">
    <property type="entry name" value="Ankyrin repeat-containing domain"/>
    <property type="match status" value="2"/>
</dbReference>
<proteinExistence type="predicted"/>
<evidence type="ECO:0000256" key="3">
    <source>
        <dbReference type="PROSITE-ProRule" id="PRU00023"/>
    </source>
</evidence>
<dbReference type="InterPro" id="IPR002110">
    <property type="entry name" value="Ankyrin_rpt"/>
</dbReference>
<name>A0A066XVF6_COLSU</name>
<sequence>MVNGPNRPEIDSNILLHNVRDWTILHNLCQVRAPRNAAAELVKSLVAKGLADVSAATGDRIEPLATACNTGQYRIAITLLESGANCHTRLPGQPSDTILHITLDAYYEIGTTPLARGTSDGYAKYLKGRQEDFKALADLATLLIQKGLNVNMKDGHSRTALHITAKLGNLGVVNALLDKGASPVLPDGIGRMALNITKMQSRRLKSST</sequence>
<dbReference type="EMBL" id="JMSE01000429">
    <property type="protein sequence ID" value="KDN69960.1"/>
    <property type="molecule type" value="Genomic_DNA"/>
</dbReference>
<dbReference type="InterPro" id="IPR036770">
    <property type="entry name" value="Ankyrin_rpt-contain_sf"/>
</dbReference>
<gene>
    <name evidence="4" type="ORF">CSUB01_12184</name>
</gene>
<dbReference type="HOGENOM" id="CLU_1320821_0_0_1"/>
<dbReference type="PANTHER" id="PTHR24173:SF74">
    <property type="entry name" value="ANKYRIN REPEAT DOMAIN-CONTAINING PROTEIN 16"/>
    <property type="match status" value="1"/>
</dbReference>
<dbReference type="Pfam" id="PF00023">
    <property type="entry name" value="Ank"/>
    <property type="match status" value="1"/>
</dbReference>
<dbReference type="AlphaFoldDB" id="A0A066XVF6"/>
<organism evidence="4 5">
    <name type="scientific">Colletotrichum sublineola</name>
    <name type="common">Sorghum anthracnose fungus</name>
    <dbReference type="NCBI Taxonomy" id="1173701"/>
    <lineage>
        <taxon>Eukaryota</taxon>
        <taxon>Fungi</taxon>
        <taxon>Dikarya</taxon>
        <taxon>Ascomycota</taxon>
        <taxon>Pezizomycotina</taxon>
        <taxon>Sordariomycetes</taxon>
        <taxon>Hypocreomycetidae</taxon>
        <taxon>Glomerellales</taxon>
        <taxon>Glomerellaceae</taxon>
        <taxon>Colletotrichum</taxon>
        <taxon>Colletotrichum graminicola species complex</taxon>
    </lineage>
</organism>
<accession>A0A066XVF6</accession>
<dbReference type="SUPFAM" id="SSF48403">
    <property type="entry name" value="Ankyrin repeat"/>
    <property type="match status" value="1"/>
</dbReference>
<feature type="repeat" description="ANK" evidence="3">
    <location>
        <begin position="156"/>
        <end position="188"/>
    </location>
</feature>
<keyword evidence="2 3" id="KW-0040">ANK repeat</keyword>
<keyword evidence="1" id="KW-0677">Repeat</keyword>
<dbReference type="Proteomes" id="UP000027238">
    <property type="component" value="Unassembled WGS sequence"/>
</dbReference>
<evidence type="ECO:0000313" key="5">
    <source>
        <dbReference type="Proteomes" id="UP000027238"/>
    </source>
</evidence>
<evidence type="ECO:0000256" key="1">
    <source>
        <dbReference type="ARBA" id="ARBA00022737"/>
    </source>
</evidence>
<protein>
    <submittedName>
        <fullName evidence="4">Putative ankyrin repeat protein</fullName>
    </submittedName>
</protein>
<reference evidence="5" key="1">
    <citation type="journal article" date="2014" name="Genome Announc.">
        <title>Draft genome sequence of Colletotrichum sublineola, a destructive pathogen of cultivated sorghum.</title>
        <authorList>
            <person name="Baroncelli R."/>
            <person name="Sanz-Martin J.M."/>
            <person name="Rech G.E."/>
            <person name="Sukno S.A."/>
            <person name="Thon M.R."/>
        </authorList>
    </citation>
    <scope>NUCLEOTIDE SEQUENCE [LARGE SCALE GENOMIC DNA]</scope>
    <source>
        <strain evidence="5">TX430BB</strain>
    </source>
</reference>
<dbReference type="OrthoDB" id="341259at2759"/>